<dbReference type="EMBL" id="CP136508">
    <property type="protein sequence ID" value="WUR15680.1"/>
    <property type="molecule type" value="Genomic_DNA"/>
</dbReference>
<evidence type="ECO:0000256" key="1">
    <source>
        <dbReference type="SAM" id="MobiDB-lite"/>
    </source>
</evidence>
<evidence type="ECO:0008006" key="4">
    <source>
        <dbReference type="Google" id="ProtNLM"/>
    </source>
</evidence>
<feature type="region of interest" description="Disordered" evidence="1">
    <location>
        <begin position="27"/>
        <end position="55"/>
    </location>
</feature>
<name>A0ABZ1USI0_9BURK</name>
<evidence type="ECO:0000313" key="3">
    <source>
        <dbReference type="Proteomes" id="UP000321323"/>
    </source>
</evidence>
<organism evidence="2 3">
    <name type="scientific">[Empedobacter] haloabium</name>
    <dbReference type="NCBI Taxonomy" id="592317"/>
    <lineage>
        <taxon>Bacteria</taxon>
        <taxon>Pseudomonadati</taxon>
        <taxon>Pseudomonadota</taxon>
        <taxon>Betaproteobacteria</taxon>
        <taxon>Burkholderiales</taxon>
        <taxon>Oxalobacteraceae</taxon>
        <taxon>Telluria group</taxon>
        <taxon>Telluria group incertae sedis</taxon>
    </lineage>
</organism>
<gene>
    <name evidence="2" type="ORF">E7V67_011425</name>
</gene>
<dbReference type="PROSITE" id="PS51257">
    <property type="entry name" value="PROKAR_LIPOPROTEIN"/>
    <property type="match status" value="1"/>
</dbReference>
<proteinExistence type="predicted"/>
<accession>A0ABZ1USI0</accession>
<dbReference type="Proteomes" id="UP000321323">
    <property type="component" value="Chromosome"/>
</dbReference>
<sequence length="231" mass="25381">MPVNSIKFIVGAALIFVVVGCQKQEGKPSGATQHVADSSAPAPKPAQNKPVRNGPFGLAGGMSIAELSQLGFKESETSPNVFVGKPPKPLDGITDYSVFATPTAGVCRIRANHDVDLVNDSGDQLRTKVDQYAELMSVKYGKYSTKVNYTGREVYRNNPQFWMMALKEESVFYAYDWSTKKLETPLPDKMANIEVAANAISTSKGYVSIQYTYDNFEVCREEMKKKSATNL</sequence>
<reference evidence="2 3" key="1">
    <citation type="journal article" date="2019" name="Int. J. Syst. Evol. Microbiol.">
        <title>The Draft Whole-Genome Sequence of the Antibiotic Producer Empedobacter haloabium ATCC 31962 Provides Indications for Its Taxonomic Reclassification.</title>
        <authorList>
            <person name="Miess H."/>
            <person name="Arlt P."/>
            <person name="Apel A.K."/>
            <person name="Weber T."/>
            <person name="Nieselt K."/>
            <person name="Hanssen F."/>
            <person name="Czemmel S."/>
            <person name="Nahnsen S."/>
            <person name="Gross H."/>
        </authorList>
    </citation>
    <scope>NUCLEOTIDE SEQUENCE [LARGE SCALE GENOMIC DNA]</scope>
    <source>
        <strain evidence="2 3">ATCC 31962</strain>
    </source>
</reference>
<keyword evidence="3" id="KW-1185">Reference proteome</keyword>
<protein>
    <recommendedName>
        <fullName evidence="4">Lipoprotein</fullName>
    </recommendedName>
</protein>
<evidence type="ECO:0000313" key="2">
    <source>
        <dbReference type="EMBL" id="WUR15680.1"/>
    </source>
</evidence>